<dbReference type="Gene3D" id="1.10.357.10">
    <property type="entry name" value="Tetracycline Repressor, domain 2"/>
    <property type="match status" value="2"/>
</dbReference>
<dbReference type="GO" id="GO:0000976">
    <property type="term" value="F:transcription cis-regulatory region binding"/>
    <property type="evidence" value="ECO:0007669"/>
    <property type="project" value="TreeGrafter"/>
</dbReference>
<proteinExistence type="predicted"/>
<keyword evidence="3" id="KW-0804">Transcription</keyword>
<dbReference type="AlphaFoldDB" id="A0A6I2L3R0"/>
<comment type="caution">
    <text evidence="6">The sequence shown here is derived from an EMBL/GenBank/DDBJ whole genome shotgun (WGS) entry which is preliminary data.</text>
</comment>
<keyword evidence="2 4" id="KW-0238">DNA-binding</keyword>
<dbReference type="InterPro" id="IPR009057">
    <property type="entry name" value="Homeodomain-like_sf"/>
</dbReference>
<evidence type="ECO:0000256" key="3">
    <source>
        <dbReference type="ARBA" id="ARBA00023163"/>
    </source>
</evidence>
<evidence type="ECO:0000313" key="6">
    <source>
        <dbReference type="EMBL" id="MRW91484.1"/>
    </source>
</evidence>
<feature type="domain" description="HTH tetR-type" evidence="5">
    <location>
        <begin position="13"/>
        <end position="73"/>
    </location>
</feature>
<evidence type="ECO:0000259" key="5">
    <source>
        <dbReference type="PROSITE" id="PS50977"/>
    </source>
</evidence>
<dbReference type="GO" id="GO:0003700">
    <property type="term" value="F:DNA-binding transcription factor activity"/>
    <property type="evidence" value="ECO:0007669"/>
    <property type="project" value="TreeGrafter"/>
</dbReference>
<dbReference type="PANTHER" id="PTHR30055">
    <property type="entry name" value="HTH-TYPE TRANSCRIPTIONAL REGULATOR RUTR"/>
    <property type="match status" value="1"/>
</dbReference>
<reference evidence="6 7" key="1">
    <citation type="submission" date="2019-11" db="EMBL/GenBank/DDBJ databases">
        <title>Novel species isolated from a subtropical stream in China.</title>
        <authorList>
            <person name="Lu H."/>
        </authorList>
    </citation>
    <scope>NUCLEOTIDE SEQUENCE [LARGE SCALE GENOMIC DNA]</scope>
    <source>
        <strain evidence="6 7">FT80W</strain>
    </source>
</reference>
<evidence type="ECO:0000313" key="7">
    <source>
        <dbReference type="Proteomes" id="UP000433309"/>
    </source>
</evidence>
<accession>A0A6I2L3R0</accession>
<dbReference type="RefSeq" id="WP_154377908.1">
    <property type="nucleotide sequence ID" value="NZ_WKJK01000007.1"/>
</dbReference>
<dbReference type="InterPro" id="IPR050109">
    <property type="entry name" value="HTH-type_TetR-like_transc_reg"/>
</dbReference>
<name>A0A6I2L3R0_9BURK</name>
<evidence type="ECO:0000256" key="4">
    <source>
        <dbReference type="PROSITE-ProRule" id="PRU00335"/>
    </source>
</evidence>
<dbReference type="SUPFAM" id="SSF46689">
    <property type="entry name" value="Homeodomain-like"/>
    <property type="match status" value="2"/>
</dbReference>
<keyword evidence="1" id="KW-0805">Transcription regulation</keyword>
<dbReference type="PANTHER" id="PTHR30055:SF234">
    <property type="entry name" value="HTH-TYPE TRANSCRIPTIONAL REGULATOR BETI"/>
    <property type="match status" value="1"/>
</dbReference>
<evidence type="ECO:0000256" key="2">
    <source>
        <dbReference type="ARBA" id="ARBA00023125"/>
    </source>
</evidence>
<sequence length="437" mass="45733">MTQPSPARKSRKAPSDEALLTAACAIVQRDGLAGLTLRPLAEALGVSVTVLSNHYGARIDVMAAVCRAASAQERALLDGWHATLTTLTTSATPGAAGAPGTAAAAPLPQATATPCPLSPIIAAELAEAILDDLATRQRAVSLLYLEILHACSWDATLAPAFATWSQARSAFWQAFAAQAGLSPLLTASGWWQGYVIAELAYSMALNGQPSYRLLRRLCLRRLCAGGLAAANDNSDAALFGVLQQQMSYDHAVPAPAPAADWSAEAARASGMRLAAQGVNGVTHRAVAADIGIPHTTLSYRYPTQHELVSAGLESIIAHILAAMDADDLDTLQRSRSENQGKKLDLARASFAVALAATRMPELASRTLSMRSRRGGNLVKVFRKYLPDAQGIDALCAQVVSLGLLGLTNTEPPGEASEQTVATAFGAAARWLAQTHSA</sequence>
<dbReference type="EMBL" id="WKJK01000007">
    <property type="protein sequence ID" value="MRW91484.1"/>
    <property type="molecule type" value="Genomic_DNA"/>
</dbReference>
<dbReference type="PROSITE" id="PS50977">
    <property type="entry name" value="HTH_TETR_2"/>
    <property type="match status" value="1"/>
</dbReference>
<gene>
    <name evidence="6" type="ORF">GJ699_15940</name>
</gene>
<evidence type="ECO:0000256" key="1">
    <source>
        <dbReference type="ARBA" id="ARBA00023015"/>
    </source>
</evidence>
<dbReference type="InterPro" id="IPR001647">
    <property type="entry name" value="HTH_TetR"/>
</dbReference>
<dbReference type="Proteomes" id="UP000433309">
    <property type="component" value="Unassembled WGS sequence"/>
</dbReference>
<keyword evidence="7" id="KW-1185">Reference proteome</keyword>
<feature type="DNA-binding region" description="H-T-H motif" evidence="4">
    <location>
        <begin position="36"/>
        <end position="55"/>
    </location>
</feature>
<protein>
    <recommendedName>
        <fullName evidence="5">HTH tetR-type domain-containing protein</fullName>
    </recommendedName>
</protein>
<organism evidence="6 7">
    <name type="scientific">Duganella guangzhouensis</name>
    <dbReference type="NCBI Taxonomy" id="2666084"/>
    <lineage>
        <taxon>Bacteria</taxon>
        <taxon>Pseudomonadati</taxon>
        <taxon>Pseudomonadota</taxon>
        <taxon>Betaproteobacteria</taxon>
        <taxon>Burkholderiales</taxon>
        <taxon>Oxalobacteraceae</taxon>
        <taxon>Telluria group</taxon>
        <taxon>Duganella</taxon>
    </lineage>
</organism>